<dbReference type="InterPro" id="IPR016181">
    <property type="entry name" value="Acyl_CoA_acyltransferase"/>
</dbReference>
<dbReference type="AlphaFoldDB" id="A0A4R4EKX7"/>
<feature type="domain" description="N-acetyltransferase" evidence="2">
    <location>
        <begin position="1"/>
        <end position="157"/>
    </location>
</feature>
<organism evidence="3 4">
    <name type="scientific">Paenibacillus albiflavus</name>
    <dbReference type="NCBI Taxonomy" id="2545760"/>
    <lineage>
        <taxon>Bacteria</taxon>
        <taxon>Bacillati</taxon>
        <taxon>Bacillota</taxon>
        <taxon>Bacilli</taxon>
        <taxon>Bacillales</taxon>
        <taxon>Paenibacillaceae</taxon>
        <taxon>Paenibacillus</taxon>
    </lineage>
</organism>
<dbReference type="CDD" id="cd04301">
    <property type="entry name" value="NAT_SF"/>
    <property type="match status" value="1"/>
</dbReference>
<dbReference type="SUPFAM" id="SSF55729">
    <property type="entry name" value="Acyl-CoA N-acyltransferases (Nat)"/>
    <property type="match status" value="1"/>
</dbReference>
<gene>
    <name evidence="3" type="ORF">E0485_00855</name>
</gene>
<dbReference type="PANTHER" id="PTHR13947">
    <property type="entry name" value="GNAT FAMILY N-ACETYLTRANSFERASE"/>
    <property type="match status" value="1"/>
</dbReference>
<name>A0A4R4EKX7_9BACL</name>
<dbReference type="Gene3D" id="3.40.630.30">
    <property type="match status" value="1"/>
</dbReference>
<reference evidence="3 4" key="1">
    <citation type="submission" date="2019-03" db="EMBL/GenBank/DDBJ databases">
        <authorList>
            <person name="Kim M.K.M."/>
        </authorList>
    </citation>
    <scope>NUCLEOTIDE SEQUENCE [LARGE SCALE GENOMIC DNA]</scope>
    <source>
        <strain evidence="3 4">18JY21-1</strain>
    </source>
</reference>
<dbReference type="EMBL" id="SKFG01000001">
    <property type="protein sequence ID" value="TCZ80874.1"/>
    <property type="molecule type" value="Genomic_DNA"/>
</dbReference>
<proteinExistence type="predicted"/>
<dbReference type="InterPro" id="IPR000182">
    <property type="entry name" value="GNAT_dom"/>
</dbReference>
<dbReference type="RefSeq" id="WP_132415610.1">
    <property type="nucleotide sequence ID" value="NZ_SKFG01000001.1"/>
</dbReference>
<evidence type="ECO:0000259" key="2">
    <source>
        <dbReference type="PROSITE" id="PS51186"/>
    </source>
</evidence>
<keyword evidence="1 3" id="KW-0808">Transferase</keyword>
<evidence type="ECO:0000313" key="4">
    <source>
        <dbReference type="Proteomes" id="UP000295418"/>
    </source>
</evidence>
<dbReference type="Pfam" id="PF00583">
    <property type="entry name" value="Acetyltransf_1"/>
    <property type="match status" value="1"/>
</dbReference>
<keyword evidence="4" id="KW-1185">Reference proteome</keyword>
<dbReference type="PROSITE" id="PS51186">
    <property type="entry name" value="GNAT"/>
    <property type="match status" value="1"/>
</dbReference>
<dbReference type="GO" id="GO:0008080">
    <property type="term" value="F:N-acetyltransferase activity"/>
    <property type="evidence" value="ECO:0007669"/>
    <property type="project" value="InterPro"/>
</dbReference>
<dbReference type="OrthoDB" id="5419426at2"/>
<dbReference type="Proteomes" id="UP000295418">
    <property type="component" value="Unassembled WGS sequence"/>
</dbReference>
<protein>
    <submittedName>
        <fullName evidence="3">GNAT family N-acetyltransferase</fullName>
    </submittedName>
</protein>
<sequence>MIRTIQNAEDYEYIVNSHWRIYSREYHFDDSFRNFIIQSVNHFMENCNVKREQIWILEVDGQRRGSIGIVDSGADVAQLRWLLIEPECRGNGHGRELLHKAIQHAINCKYHKVILWTNSALLAARNLYEEFGFKICELRKEILSNQEITEERWELEL</sequence>
<comment type="caution">
    <text evidence="3">The sequence shown here is derived from an EMBL/GenBank/DDBJ whole genome shotgun (WGS) entry which is preliminary data.</text>
</comment>
<evidence type="ECO:0000313" key="3">
    <source>
        <dbReference type="EMBL" id="TCZ80874.1"/>
    </source>
</evidence>
<evidence type="ECO:0000256" key="1">
    <source>
        <dbReference type="ARBA" id="ARBA00022679"/>
    </source>
</evidence>
<dbReference type="InterPro" id="IPR050769">
    <property type="entry name" value="NAT_camello-type"/>
</dbReference>
<accession>A0A4R4EKX7</accession>
<dbReference type="PANTHER" id="PTHR13947:SF37">
    <property type="entry name" value="LD18367P"/>
    <property type="match status" value="1"/>
</dbReference>